<gene>
    <name evidence="1" type="ORF">QDX21_04930</name>
</gene>
<keyword evidence="2" id="KW-1185">Reference proteome</keyword>
<name>A0AAJ6DFA9_9MICC</name>
<dbReference type="Proteomes" id="UP001224674">
    <property type="component" value="Chromosome"/>
</dbReference>
<reference evidence="1 2" key="1">
    <citation type="submission" date="2023-03" db="EMBL/GenBank/DDBJ databases">
        <title>Complete genome sequences of several Auritidibacter ignavus strains isolated from ear infections.</title>
        <authorList>
            <person name="Baehr T."/>
            <person name="Baumhoegger A.M."/>
        </authorList>
    </citation>
    <scope>NUCLEOTIDE SEQUENCE [LARGE SCALE GENOMIC DNA]</scope>
    <source>
        <strain evidence="1 2">BABAE-6</strain>
    </source>
</reference>
<dbReference type="RefSeq" id="WP_279675276.1">
    <property type="nucleotide sequence ID" value="NZ_CP122566.1"/>
</dbReference>
<sequence length="44" mass="4556">MTTPKSGLGLLASAYKATFGSGLVTDFESVVAVAYQKIDPHRAG</sequence>
<dbReference type="EMBL" id="CP122566">
    <property type="protein sequence ID" value="WGH94138.1"/>
    <property type="molecule type" value="Genomic_DNA"/>
</dbReference>
<dbReference type="AlphaFoldDB" id="A0AAJ6DFA9"/>
<evidence type="ECO:0000313" key="1">
    <source>
        <dbReference type="EMBL" id="WGH94138.1"/>
    </source>
</evidence>
<evidence type="ECO:0000313" key="2">
    <source>
        <dbReference type="Proteomes" id="UP001224674"/>
    </source>
</evidence>
<proteinExistence type="predicted"/>
<protein>
    <submittedName>
        <fullName evidence="1">Uncharacterized protein</fullName>
    </submittedName>
</protein>
<accession>A0AAJ6DFA9</accession>
<organism evidence="1 2">
    <name type="scientific">Auritidibacter ignavus</name>
    <dbReference type="NCBI Taxonomy" id="678932"/>
    <lineage>
        <taxon>Bacteria</taxon>
        <taxon>Bacillati</taxon>
        <taxon>Actinomycetota</taxon>
        <taxon>Actinomycetes</taxon>
        <taxon>Micrococcales</taxon>
        <taxon>Micrococcaceae</taxon>
        <taxon>Auritidibacter</taxon>
    </lineage>
</organism>